<reference evidence="1 2" key="1">
    <citation type="submission" date="2022-04" db="EMBL/GenBank/DDBJ databases">
        <title>Identification of a novel bacterium isolated from mangrove sediments.</title>
        <authorList>
            <person name="Pan X."/>
        </authorList>
    </citation>
    <scope>NUCLEOTIDE SEQUENCE [LARGE SCALE GENOMIC DNA]</scope>
    <source>
        <strain evidence="1 2">B2638</strain>
    </source>
</reference>
<dbReference type="RefSeq" id="WP_243920785.1">
    <property type="nucleotide sequence ID" value="NZ_JALHLG010000013.1"/>
</dbReference>
<sequence length="193" mass="21888">MTFEIIEREYDETAYVWRLGFRADATPYQPVGFDAEIPVSGWRKQIGNVENEAFPTFWGSISLHSRGAESDRLLGLLASYYNIPAPEAEKHSLFQKIFGNKSDTLAATWKFANRIECFAVGINSDPALITDDVVRLKLFLEDGIPNGRFAEIFFNIDMPQGFAALDEKDEEYRIDLVHWLSLPGQVNANPYSN</sequence>
<protein>
    <recommendedName>
        <fullName evidence="3">Immunity protein 50 of polymorphic toxin system</fullName>
    </recommendedName>
</protein>
<organism evidence="1 2">
    <name type="scientific">Novosphingobium beihaiensis</name>
    <dbReference type="NCBI Taxonomy" id="2930389"/>
    <lineage>
        <taxon>Bacteria</taxon>
        <taxon>Pseudomonadati</taxon>
        <taxon>Pseudomonadota</taxon>
        <taxon>Alphaproteobacteria</taxon>
        <taxon>Sphingomonadales</taxon>
        <taxon>Sphingomonadaceae</taxon>
        <taxon>Novosphingobium</taxon>
    </lineage>
</organism>
<name>A0ABT0BQG4_9SPHN</name>
<comment type="caution">
    <text evidence="1">The sequence shown here is derived from an EMBL/GenBank/DDBJ whole genome shotgun (WGS) entry which is preliminary data.</text>
</comment>
<proteinExistence type="predicted"/>
<gene>
    <name evidence="1" type="ORF">MTR66_10720</name>
</gene>
<evidence type="ECO:0000313" key="1">
    <source>
        <dbReference type="EMBL" id="MCJ2187281.1"/>
    </source>
</evidence>
<dbReference type="EMBL" id="JALHLG010000013">
    <property type="protein sequence ID" value="MCJ2187281.1"/>
    <property type="molecule type" value="Genomic_DNA"/>
</dbReference>
<evidence type="ECO:0000313" key="2">
    <source>
        <dbReference type="Proteomes" id="UP001202281"/>
    </source>
</evidence>
<accession>A0ABT0BQG4</accession>
<keyword evidence="2" id="KW-1185">Reference proteome</keyword>
<evidence type="ECO:0008006" key="3">
    <source>
        <dbReference type="Google" id="ProtNLM"/>
    </source>
</evidence>
<dbReference type="Proteomes" id="UP001202281">
    <property type="component" value="Unassembled WGS sequence"/>
</dbReference>